<accession>A0A4R3LIL9</accession>
<evidence type="ECO:0000256" key="3">
    <source>
        <dbReference type="ARBA" id="ARBA00022630"/>
    </source>
</evidence>
<evidence type="ECO:0000256" key="1">
    <source>
        <dbReference type="ARBA" id="ARBA00001917"/>
    </source>
</evidence>
<dbReference type="InterPro" id="IPR029039">
    <property type="entry name" value="Flavoprotein-like_sf"/>
</dbReference>
<reference evidence="6 7" key="1">
    <citation type="submission" date="2019-03" db="EMBL/GenBank/DDBJ databases">
        <title>Genomic Encyclopedia of Type Strains, Phase IV (KMG-IV): sequencing the most valuable type-strain genomes for metagenomic binning, comparative biology and taxonomic classification.</title>
        <authorList>
            <person name="Goeker M."/>
        </authorList>
    </citation>
    <scope>NUCLEOTIDE SEQUENCE [LARGE SCALE GENOMIC DNA]</scope>
    <source>
        <strain evidence="6 7">DSM 21944</strain>
    </source>
</reference>
<dbReference type="FunFam" id="3.40.50.360:FF:000001">
    <property type="entry name" value="NAD(P)H dehydrogenase (Quinone) FQR1-like"/>
    <property type="match status" value="1"/>
</dbReference>
<dbReference type="OrthoDB" id="9801479at2"/>
<dbReference type="GO" id="GO:0003955">
    <property type="term" value="F:NAD(P)H dehydrogenase (quinone) activity"/>
    <property type="evidence" value="ECO:0007669"/>
    <property type="project" value="InterPro"/>
</dbReference>
<feature type="domain" description="Flavodoxin-like" evidence="5">
    <location>
        <begin position="4"/>
        <end position="189"/>
    </location>
</feature>
<dbReference type="RefSeq" id="WP_123521638.1">
    <property type="nucleotide sequence ID" value="NZ_JBHLWF010000028.1"/>
</dbReference>
<keyword evidence="4" id="KW-0288">FMN</keyword>
<gene>
    <name evidence="6" type="ORF">EDC25_10512</name>
</gene>
<dbReference type="InterPro" id="IPR005025">
    <property type="entry name" value="FMN_Rdtase-like_dom"/>
</dbReference>
<dbReference type="Proteomes" id="UP000294599">
    <property type="component" value="Unassembled WGS sequence"/>
</dbReference>
<dbReference type="NCBIfam" id="NF002999">
    <property type="entry name" value="PRK03767.1"/>
    <property type="match status" value="1"/>
</dbReference>
<keyword evidence="3" id="KW-0285">Flavoprotein</keyword>
<proteinExistence type="inferred from homology"/>
<dbReference type="Pfam" id="PF03358">
    <property type="entry name" value="FMN_red"/>
    <property type="match status" value="1"/>
</dbReference>
<evidence type="ECO:0000313" key="6">
    <source>
        <dbReference type="EMBL" id="TCS99580.1"/>
    </source>
</evidence>
<evidence type="ECO:0000313" key="7">
    <source>
        <dbReference type="Proteomes" id="UP000294599"/>
    </source>
</evidence>
<dbReference type="EMBL" id="SMAF01000005">
    <property type="protein sequence ID" value="TCS99580.1"/>
    <property type="molecule type" value="Genomic_DNA"/>
</dbReference>
<dbReference type="PROSITE" id="PS50902">
    <property type="entry name" value="FLAVODOXIN_LIKE"/>
    <property type="match status" value="1"/>
</dbReference>
<protein>
    <submittedName>
        <fullName evidence="6">NAD(P)H dehydrogenase (Quinone)</fullName>
    </submittedName>
</protein>
<comment type="caution">
    <text evidence="6">The sequence shown here is derived from an EMBL/GenBank/DDBJ whole genome shotgun (WGS) entry which is preliminary data.</text>
</comment>
<dbReference type="SUPFAM" id="SSF52218">
    <property type="entry name" value="Flavoproteins"/>
    <property type="match status" value="1"/>
</dbReference>
<name>A0A4R3LIL9_9GAMM</name>
<evidence type="ECO:0000256" key="2">
    <source>
        <dbReference type="ARBA" id="ARBA00006961"/>
    </source>
</evidence>
<organism evidence="6 7">
    <name type="scientific">Pseudofulvimonas gallinarii</name>
    <dbReference type="NCBI Taxonomy" id="634155"/>
    <lineage>
        <taxon>Bacteria</taxon>
        <taxon>Pseudomonadati</taxon>
        <taxon>Pseudomonadota</taxon>
        <taxon>Gammaproteobacteria</taxon>
        <taxon>Lysobacterales</taxon>
        <taxon>Rhodanobacteraceae</taxon>
        <taxon>Pseudofulvimonas</taxon>
    </lineage>
</organism>
<dbReference type="GO" id="GO:0009055">
    <property type="term" value="F:electron transfer activity"/>
    <property type="evidence" value="ECO:0007669"/>
    <property type="project" value="InterPro"/>
</dbReference>
<dbReference type="InterPro" id="IPR001226">
    <property type="entry name" value="Flavodoxin_CS"/>
</dbReference>
<dbReference type="InterPro" id="IPR008254">
    <property type="entry name" value="Flavodoxin/NO_synth"/>
</dbReference>
<dbReference type="AlphaFoldDB" id="A0A4R3LIL9"/>
<dbReference type="PANTHER" id="PTHR30546:SF23">
    <property type="entry name" value="FLAVOPROTEIN-LIKE PROTEIN YCP4-RELATED"/>
    <property type="match status" value="1"/>
</dbReference>
<dbReference type="NCBIfam" id="TIGR01755">
    <property type="entry name" value="flav_wrbA"/>
    <property type="match status" value="1"/>
</dbReference>
<dbReference type="InterPro" id="IPR010089">
    <property type="entry name" value="Flavoprotein_WrbA-like"/>
</dbReference>
<dbReference type="GO" id="GO:0016020">
    <property type="term" value="C:membrane"/>
    <property type="evidence" value="ECO:0007669"/>
    <property type="project" value="TreeGrafter"/>
</dbReference>
<comment type="similarity">
    <text evidence="2">Belongs to the WrbA family.</text>
</comment>
<evidence type="ECO:0000256" key="4">
    <source>
        <dbReference type="ARBA" id="ARBA00022643"/>
    </source>
</evidence>
<dbReference type="PANTHER" id="PTHR30546">
    <property type="entry name" value="FLAVODOXIN-RELATED PROTEIN WRBA-RELATED"/>
    <property type="match status" value="1"/>
</dbReference>
<dbReference type="Gene3D" id="3.40.50.360">
    <property type="match status" value="1"/>
</dbReference>
<evidence type="ECO:0000259" key="5">
    <source>
        <dbReference type="PROSITE" id="PS50902"/>
    </source>
</evidence>
<dbReference type="PROSITE" id="PS00201">
    <property type="entry name" value="FLAVODOXIN"/>
    <property type="match status" value="1"/>
</dbReference>
<dbReference type="GO" id="GO:0010181">
    <property type="term" value="F:FMN binding"/>
    <property type="evidence" value="ECO:0007669"/>
    <property type="project" value="InterPro"/>
</dbReference>
<sequence length="199" mass="20889">MGDILILYFSRSGHTATMARRIARGVDEVEGMRARLRTVPPVAPVTQVAAPPEPDEGAPYVQAVDLEECAGLILGSPTRFGNMASALKHFLDGTGGQWLAGTLVGKPAAVFTSTGTLHGGQESTLLSMMLPLMHHGALIVGLPFHGTALNTTRTGGTPYGASHWAGVRGEHTLSDDEDALCRQLGQRVALTAKKLAPPC</sequence>
<keyword evidence="7" id="KW-1185">Reference proteome</keyword>
<comment type="cofactor">
    <cofactor evidence="1">
        <name>FMN</name>
        <dbReference type="ChEBI" id="CHEBI:58210"/>
    </cofactor>
</comment>